<reference evidence="3" key="1">
    <citation type="journal article" date="2015" name="Nature">
        <title>Complex archaea that bridge the gap between prokaryotes and eukaryotes.</title>
        <authorList>
            <person name="Spang A."/>
            <person name="Saw J.H."/>
            <person name="Jorgensen S.L."/>
            <person name="Zaremba-Niedzwiedzka K."/>
            <person name="Martijn J."/>
            <person name="Lind A.E."/>
            <person name="van Eijk R."/>
            <person name="Schleper C."/>
            <person name="Guy L."/>
            <person name="Ettema T.J."/>
        </authorList>
    </citation>
    <scope>NUCLEOTIDE SEQUENCE</scope>
</reference>
<comment type="caution">
    <text evidence="3">The sequence shown here is derived from an EMBL/GenBank/DDBJ whole genome shotgun (WGS) entry which is preliminary data.</text>
</comment>
<feature type="domain" description="Inner membrane protein YejM N-terminal" evidence="2">
    <location>
        <begin position="7"/>
        <end position="248"/>
    </location>
</feature>
<feature type="transmembrane region" description="Helical" evidence="1">
    <location>
        <begin position="61"/>
        <end position="83"/>
    </location>
</feature>
<evidence type="ECO:0000313" key="3">
    <source>
        <dbReference type="EMBL" id="KKN79532.1"/>
    </source>
</evidence>
<sequence length="498" mass="55955">MNLSQHNQFSSKASQLLSWGHWFTFANIGLALFISLSYLFADSPPTSFMGITYMLVTWLSHTSFIAFLAFVLTVFPLSLIFPYPRHIRGMAAVIATLGASLLTLDAYVYVNLGYHLSISALPEIISLLWHRLTSSPALTTILASGIVLLILGFQLLVSNYTWQHLERLKQYKFARYAISFLIVCFSLSHSIHIWADANLNFDVTKQDNVLPLSYPTTAKSLLAKNDLLDIESYKQAHNVKINNQNISYQMPSPLDKCEDYTQANVDIFVFETQQQLAKFVADNKNLHKTEQFLQPTNHDDMLFSLVYGLPAFYKAAILREQTLPAWQSQRRSIEVTGVEELSFINDQAHSSSAIRVIKSSDNAVVRDDKTQVFAFSLANNKQEVVTTSTLYSSDKRISKVDGLIQPSDLIATSVGQYLNCKAIAKQTMLGVNLYKKKDDMGVNYSQGVVIAYKKDRITLIDSDGNFKNISAAEGFSIEQGLDIPFLVQSIKKLKTFTQ</sequence>
<protein>
    <recommendedName>
        <fullName evidence="2">Inner membrane protein YejM N-terminal domain-containing protein</fullName>
    </recommendedName>
</protein>
<evidence type="ECO:0000256" key="1">
    <source>
        <dbReference type="SAM" id="Phobius"/>
    </source>
</evidence>
<feature type="transmembrane region" description="Helical" evidence="1">
    <location>
        <begin position="90"/>
        <end position="110"/>
    </location>
</feature>
<proteinExistence type="predicted"/>
<name>A0A0F9TX55_9ZZZZ</name>
<accession>A0A0F9TX55</accession>
<evidence type="ECO:0000259" key="2">
    <source>
        <dbReference type="Pfam" id="PF11893"/>
    </source>
</evidence>
<gene>
    <name evidence="3" type="ORF">LCGC14_0338830</name>
</gene>
<feature type="transmembrane region" description="Helical" evidence="1">
    <location>
        <begin position="173"/>
        <end position="195"/>
    </location>
</feature>
<keyword evidence="1" id="KW-1133">Transmembrane helix</keyword>
<dbReference type="EMBL" id="LAZR01000245">
    <property type="protein sequence ID" value="KKN79532.1"/>
    <property type="molecule type" value="Genomic_DNA"/>
</dbReference>
<keyword evidence="1" id="KW-0472">Membrane</keyword>
<dbReference type="Pfam" id="PF11893">
    <property type="entry name" value="DUF3413"/>
    <property type="match status" value="1"/>
</dbReference>
<dbReference type="InterPro" id="IPR024588">
    <property type="entry name" value="YejM_N"/>
</dbReference>
<organism evidence="3">
    <name type="scientific">marine sediment metagenome</name>
    <dbReference type="NCBI Taxonomy" id="412755"/>
    <lineage>
        <taxon>unclassified sequences</taxon>
        <taxon>metagenomes</taxon>
        <taxon>ecological metagenomes</taxon>
    </lineage>
</organism>
<feature type="transmembrane region" description="Helical" evidence="1">
    <location>
        <begin position="137"/>
        <end position="161"/>
    </location>
</feature>
<dbReference type="AlphaFoldDB" id="A0A0F9TX55"/>
<feature type="transmembrane region" description="Helical" evidence="1">
    <location>
        <begin position="21"/>
        <end position="41"/>
    </location>
</feature>
<keyword evidence="1" id="KW-0812">Transmembrane</keyword>